<dbReference type="RefSeq" id="WP_212701328.1">
    <property type="nucleotide sequence ID" value="NZ_JADMKU010000009.1"/>
</dbReference>
<comment type="caution">
    <text evidence="2">The sequence shown here is derived from an EMBL/GenBank/DDBJ whole genome shotgun (WGS) entry which is preliminary data.</text>
</comment>
<proteinExistence type="predicted"/>
<dbReference type="Gene3D" id="3.40.50.1010">
    <property type="entry name" value="5'-nuclease"/>
    <property type="match status" value="1"/>
</dbReference>
<dbReference type="PANTHER" id="PTHR35811:SF1">
    <property type="entry name" value="HTH OST-TYPE DOMAIN-CONTAINING PROTEIN"/>
    <property type="match status" value="1"/>
</dbReference>
<evidence type="ECO:0000313" key="2">
    <source>
        <dbReference type="EMBL" id="MBR9651811.1"/>
    </source>
</evidence>
<dbReference type="PANTHER" id="PTHR35811">
    <property type="entry name" value="SLR1870 PROTEIN"/>
    <property type="match status" value="1"/>
</dbReference>
<keyword evidence="3" id="KW-1185">Reference proteome</keyword>
<dbReference type="Pfam" id="PF01936">
    <property type="entry name" value="NYN"/>
    <property type="match status" value="1"/>
</dbReference>
<sequence>MSSRRIAVFVDGDNIRAQHSDQVLFEACQLGQVSIARVYADLNQRSDWLNKPGYRLMHAGTGKNAADFLLSIDAMELALEGGVGTFVIATSDGDFTHLGQRMLERGLHVLGLGTEKTPERFRLACTKFIPLTNRNDFDSMETTEGGCSAFDVKIRSMIAQHSMNGQGMRVAELGPKMHKAHGIKISTYPEKTWRAYLAARPLLYELEPRGPEAKVRFRPEGFALQ</sequence>
<dbReference type="Proteomes" id="UP001195941">
    <property type="component" value="Unassembled WGS sequence"/>
</dbReference>
<dbReference type="CDD" id="cd11297">
    <property type="entry name" value="PIN_LabA-like_N_1"/>
    <property type="match status" value="1"/>
</dbReference>
<organism evidence="2 3">
    <name type="scientific">Thalassovita aquimarina</name>
    <dbReference type="NCBI Taxonomy" id="2785917"/>
    <lineage>
        <taxon>Bacteria</taxon>
        <taxon>Pseudomonadati</taxon>
        <taxon>Pseudomonadota</taxon>
        <taxon>Alphaproteobacteria</taxon>
        <taxon>Rhodobacterales</taxon>
        <taxon>Roseobacteraceae</taxon>
        <taxon>Thalassovita</taxon>
    </lineage>
</organism>
<evidence type="ECO:0000259" key="1">
    <source>
        <dbReference type="Pfam" id="PF01936"/>
    </source>
</evidence>
<reference evidence="2 3" key="1">
    <citation type="journal article" date="2021" name="Arch. Microbiol.">
        <title>Thalassobius aquimarinus sp. nov., isolated from the Sea of Japan seashore.</title>
        <authorList>
            <person name="Kurilenko V.V."/>
            <person name="Romanenko L.A."/>
            <person name="Chernysheva N.Y."/>
            <person name="Velansky P.V."/>
            <person name="Tekutyeva L.A."/>
            <person name="Isaeva M.P."/>
            <person name="Mikhailov V.V."/>
        </authorList>
    </citation>
    <scope>NUCLEOTIDE SEQUENCE [LARGE SCALE GENOMIC DNA]</scope>
    <source>
        <strain evidence="2 3">KMM 8518</strain>
    </source>
</reference>
<dbReference type="EMBL" id="JADMKU010000009">
    <property type="protein sequence ID" value="MBR9651811.1"/>
    <property type="molecule type" value="Genomic_DNA"/>
</dbReference>
<feature type="domain" description="NYN" evidence="1">
    <location>
        <begin position="5"/>
        <end position="131"/>
    </location>
</feature>
<gene>
    <name evidence="2" type="ORF">IT775_11835</name>
</gene>
<protein>
    <submittedName>
        <fullName evidence="2">NYN domain-containing protein</fullName>
    </submittedName>
</protein>
<evidence type="ECO:0000313" key="3">
    <source>
        <dbReference type="Proteomes" id="UP001195941"/>
    </source>
</evidence>
<dbReference type="InterPro" id="IPR021139">
    <property type="entry name" value="NYN"/>
</dbReference>
<name>A0ABS5HS71_9RHOB</name>
<accession>A0ABS5HS71</accession>